<gene>
    <name evidence="2" type="ORF">HGH91_30050</name>
</gene>
<dbReference type="InterPro" id="IPR013431">
    <property type="entry name" value="Delta_60_rpt"/>
</dbReference>
<feature type="signal peptide" evidence="1">
    <location>
        <begin position="1"/>
        <end position="20"/>
    </location>
</feature>
<protein>
    <recommendedName>
        <fullName evidence="4">Delta-60 repeat domain-containing protein/Por secretion system C-terminal sorting domain-containing protein</fullName>
    </recommendedName>
</protein>
<proteinExistence type="predicted"/>
<dbReference type="RefSeq" id="WP_168742942.1">
    <property type="nucleotide sequence ID" value="NZ_JABAHZ010000014.1"/>
</dbReference>
<keyword evidence="1" id="KW-0732">Signal</keyword>
<evidence type="ECO:0000313" key="3">
    <source>
        <dbReference type="Proteomes" id="UP000552864"/>
    </source>
</evidence>
<evidence type="ECO:0000256" key="1">
    <source>
        <dbReference type="SAM" id="SignalP"/>
    </source>
</evidence>
<dbReference type="Proteomes" id="UP000552864">
    <property type="component" value="Unassembled WGS sequence"/>
</dbReference>
<accession>A0A847SWP6</accession>
<reference evidence="2 3" key="1">
    <citation type="submission" date="2020-04" db="EMBL/GenBank/DDBJ databases">
        <authorList>
            <person name="Yin C."/>
        </authorList>
    </citation>
    <scope>NUCLEOTIDE SEQUENCE [LARGE SCALE GENOMIC DNA]</scope>
    <source>
        <strain evidence="2 3">Ak56</strain>
    </source>
</reference>
<evidence type="ECO:0008006" key="4">
    <source>
        <dbReference type="Google" id="ProtNLM"/>
    </source>
</evidence>
<feature type="chain" id="PRO_5033022317" description="Delta-60 repeat domain-containing protein/Por secretion system C-terminal sorting domain-containing protein" evidence="1">
    <location>
        <begin position="21"/>
        <end position="501"/>
    </location>
</feature>
<organism evidence="2 3">
    <name type="scientific">Chitinophaga eiseniae</name>
    <dbReference type="NCBI Taxonomy" id="634771"/>
    <lineage>
        <taxon>Bacteria</taxon>
        <taxon>Pseudomonadati</taxon>
        <taxon>Bacteroidota</taxon>
        <taxon>Chitinophagia</taxon>
        <taxon>Chitinophagales</taxon>
        <taxon>Chitinophagaceae</taxon>
        <taxon>Chitinophaga</taxon>
    </lineage>
</organism>
<sequence>MRNFCFVLLFVISCIKNGIAQPSGLDSSFGVNGKVIYSTPATWGSGFGGIVMQPDNKIIVCGGAMGTTFVARYKNNGVLDSSFGINGKYSTPPFSGYGFDNVILQPDGKILLGGLAGTNFSLFRLKTNGTPDSSFGSGGSVAPPTGGGNFYYGIAIQPDGKIVEMGTVSASNGSGNAIVMYRFLANGLVDSSFGANGRVYTETCCYGFSPRAIMVQPDGKILVGTQSYEPVTQASVFACLRYLSDGSLDTTFNHTGTFLGAAGFLTYVKTMALQPDGKIVLGGAIDGSLVLQRIDSGGTPDNSFGINSIATADTCTASCMALRANGNIVVGGYTTANSENWVVMQFKPNGTLDSSFSQYGKIFTPIGIDRNRMYDLTLQTDGKIVACGHYGNYSVANGQTDAIIIRYHSDGRLIVPRLHIGINPDITLYPLPVSDLLHINTPANAAIADALLYSIDGRSIARLPVNNNTLNVAGFPNGQYLLRLQFTPSFSPITRKIIINH</sequence>
<evidence type="ECO:0000313" key="2">
    <source>
        <dbReference type="EMBL" id="NLR82896.1"/>
    </source>
</evidence>
<dbReference type="NCBIfam" id="TIGR02608">
    <property type="entry name" value="delta_60_rpt"/>
    <property type="match status" value="7"/>
</dbReference>
<keyword evidence="3" id="KW-1185">Reference proteome</keyword>
<dbReference type="AlphaFoldDB" id="A0A847SWP6"/>
<dbReference type="SUPFAM" id="SSF63829">
    <property type="entry name" value="Calcium-dependent phosphotriesterase"/>
    <property type="match status" value="2"/>
</dbReference>
<dbReference type="Pfam" id="PF17164">
    <property type="entry name" value="DUF5122"/>
    <property type="match status" value="7"/>
</dbReference>
<comment type="caution">
    <text evidence="2">The sequence shown here is derived from an EMBL/GenBank/DDBJ whole genome shotgun (WGS) entry which is preliminary data.</text>
</comment>
<dbReference type="EMBL" id="JABAHZ010000014">
    <property type="protein sequence ID" value="NLR82896.1"/>
    <property type="molecule type" value="Genomic_DNA"/>
</dbReference>
<name>A0A847SWP6_9BACT</name>
<dbReference type="Gene3D" id="2.80.10.50">
    <property type="match status" value="3"/>
</dbReference>